<dbReference type="Proteomes" id="UP000054097">
    <property type="component" value="Unassembled WGS sequence"/>
</dbReference>
<feature type="compositionally biased region" description="Low complexity" evidence="3">
    <location>
        <begin position="21"/>
        <end position="32"/>
    </location>
</feature>
<protein>
    <recommendedName>
        <fullName evidence="6">Translocation protein sec72</fullName>
    </recommendedName>
</protein>
<keyword evidence="2" id="KW-0802">TPR repeat</keyword>
<accession>A0A0C3AXV8</accession>
<dbReference type="STRING" id="933852.A0A0C3AXV8"/>
<dbReference type="InterPro" id="IPR011990">
    <property type="entry name" value="TPR-like_helical_dom_sf"/>
</dbReference>
<dbReference type="Gene3D" id="1.25.40.10">
    <property type="entry name" value="Tetratricopeptide repeat domain"/>
    <property type="match status" value="1"/>
</dbReference>
<dbReference type="SUPFAM" id="SSF48452">
    <property type="entry name" value="TPR-like"/>
    <property type="match status" value="1"/>
</dbReference>
<reference evidence="5" key="2">
    <citation type="submission" date="2015-01" db="EMBL/GenBank/DDBJ databases">
        <title>Evolutionary Origins and Diversification of the Mycorrhizal Mutualists.</title>
        <authorList>
            <consortium name="DOE Joint Genome Institute"/>
            <consortium name="Mycorrhizal Genomics Consortium"/>
            <person name="Kohler A."/>
            <person name="Kuo A."/>
            <person name="Nagy L.G."/>
            <person name="Floudas D."/>
            <person name="Copeland A."/>
            <person name="Barry K.W."/>
            <person name="Cichocki N."/>
            <person name="Veneault-Fourrey C."/>
            <person name="LaButti K."/>
            <person name="Lindquist E.A."/>
            <person name="Lipzen A."/>
            <person name="Lundell T."/>
            <person name="Morin E."/>
            <person name="Murat C."/>
            <person name="Riley R."/>
            <person name="Ohm R."/>
            <person name="Sun H."/>
            <person name="Tunlid A."/>
            <person name="Henrissat B."/>
            <person name="Grigoriev I.V."/>
            <person name="Hibbett D.S."/>
            <person name="Martin F."/>
        </authorList>
    </citation>
    <scope>NUCLEOTIDE SEQUENCE [LARGE SCALE GENOMIC DNA]</scope>
    <source>
        <strain evidence="5">MAFF 305830</strain>
    </source>
</reference>
<reference evidence="4 5" key="1">
    <citation type="submission" date="2014-04" db="EMBL/GenBank/DDBJ databases">
        <authorList>
            <consortium name="DOE Joint Genome Institute"/>
            <person name="Kuo A."/>
            <person name="Zuccaro A."/>
            <person name="Kohler A."/>
            <person name="Nagy L.G."/>
            <person name="Floudas D."/>
            <person name="Copeland A."/>
            <person name="Barry K.W."/>
            <person name="Cichocki N."/>
            <person name="Veneault-Fourrey C."/>
            <person name="LaButti K."/>
            <person name="Lindquist E.A."/>
            <person name="Lipzen A."/>
            <person name="Lundell T."/>
            <person name="Morin E."/>
            <person name="Murat C."/>
            <person name="Sun H."/>
            <person name="Tunlid A."/>
            <person name="Henrissat B."/>
            <person name="Grigoriev I.V."/>
            <person name="Hibbett D.S."/>
            <person name="Martin F."/>
            <person name="Nordberg H.P."/>
            <person name="Cantor M.N."/>
            <person name="Hua S.X."/>
        </authorList>
    </citation>
    <scope>NUCLEOTIDE SEQUENCE [LARGE SCALE GENOMIC DNA]</scope>
    <source>
        <strain evidence="4 5">MAFF 305830</strain>
    </source>
</reference>
<dbReference type="GO" id="GO:0051879">
    <property type="term" value="F:Hsp90 protein binding"/>
    <property type="evidence" value="ECO:0007669"/>
    <property type="project" value="TreeGrafter"/>
</dbReference>
<evidence type="ECO:0000313" key="4">
    <source>
        <dbReference type="EMBL" id="KIM24056.1"/>
    </source>
</evidence>
<feature type="region of interest" description="Disordered" evidence="3">
    <location>
        <begin position="1"/>
        <end position="35"/>
    </location>
</feature>
<gene>
    <name evidence="4" type="ORF">M408DRAFT_35507</name>
</gene>
<evidence type="ECO:0000256" key="1">
    <source>
        <dbReference type="ARBA" id="ARBA00022737"/>
    </source>
</evidence>
<evidence type="ECO:0000313" key="5">
    <source>
        <dbReference type="Proteomes" id="UP000054097"/>
    </source>
</evidence>
<proteinExistence type="predicted"/>
<dbReference type="PANTHER" id="PTHR22904">
    <property type="entry name" value="TPR REPEAT CONTAINING PROTEIN"/>
    <property type="match status" value="1"/>
</dbReference>
<evidence type="ECO:0008006" key="6">
    <source>
        <dbReference type="Google" id="ProtNLM"/>
    </source>
</evidence>
<dbReference type="AlphaFoldDB" id="A0A0C3AXV8"/>
<sequence length="248" mass="26525">HGHTHGPNTPANHTHGPAPPQQMQQQQGMPQQVRPAPDPILQAAIEADFKPVGLKLADAEKPLSTAVCSAHSLENCSTCGLDFTALNALAKMFSLAPSDAILPPPNVVQPGRAQAVAKTKDEGNALYKRGMHVQAINAYTTAMQISSSRPPWEASSLAKEELALVVCNRSAAFYAAGDALSSLIDAEVVIGLKRPWSKGHYRKGRALLKLGDIAGAREAVMLGLQFEPNNNDLEVFLQEIDAVQEKLD</sequence>
<name>A0A0C3AXV8_SERVB</name>
<feature type="compositionally biased region" description="Polar residues" evidence="3">
    <location>
        <begin position="1"/>
        <end position="12"/>
    </location>
</feature>
<keyword evidence="5" id="KW-1185">Reference proteome</keyword>
<dbReference type="HOGENOM" id="CLU_090376_1_0_1"/>
<dbReference type="OrthoDB" id="433738at2759"/>
<organism evidence="4 5">
    <name type="scientific">Serendipita vermifera MAFF 305830</name>
    <dbReference type="NCBI Taxonomy" id="933852"/>
    <lineage>
        <taxon>Eukaryota</taxon>
        <taxon>Fungi</taxon>
        <taxon>Dikarya</taxon>
        <taxon>Basidiomycota</taxon>
        <taxon>Agaricomycotina</taxon>
        <taxon>Agaricomycetes</taxon>
        <taxon>Sebacinales</taxon>
        <taxon>Serendipitaceae</taxon>
        <taxon>Serendipita</taxon>
    </lineage>
</organism>
<dbReference type="SMART" id="SM00028">
    <property type="entry name" value="TPR"/>
    <property type="match status" value="2"/>
</dbReference>
<feature type="non-terminal residue" evidence="4">
    <location>
        <position position="248"/>
    </location>
</feature>
<feature type="non-terminal residue" evidence="4">
    <location>
        <position position="1"/>
    </location>
</feature>
<dbReference type="EMBL" id="KN824328">
    <property type="protein sequence ID" value="KIM24056.1"/>
    <property type="molecule type" value="Genomic_DNA"/>
</dbReference>
<keyword evidence="1" id="KW-0677">Repeat</keyword>
<dbReference type="InterPro" id="IPR019734">
    <property type="entry name" value="TPR_rpt"/>
</dbReference>
<dbReference type="PANTHER" id="PTHR22904:SF523">
    <property type="entry name" value="STRESS-INDUCED-PHOSPHOPROTEIN 1"/>
    <property type="match status" value="1"/>
</dbReference>
<evidence type="ECO:0000256" key="2">
    <source>
        <dbReference type="ARBA" id="ARBA00022803"/>
    </source>
</evidence>
<evidence type="ECO:0000256" key="3">
    <source>
        <dbReference type="SAM" id="MobiDB-lite"/>
    </source>
</evidence>